<keyword evidence="4" id="KW-1185">Reference proteome</keyword>
<organism evidence="3 4">
    <name type="scientific">Streptomyces mexicanus</name>
    <dbReference type="NCBI Taxonomy" id="178566"/>
    <lineage>
        <taxon>Bacteria</taxon>
        <taxon>Bacillati</taxon>
        <taxon>Actinomycetota</taxon>
        <taxon>Actinomycetes</taxon>
        <taxon>Kitasatosporales</taxon>
        <taxon>Streptomycetaceae</taxon>
        <taxon>Streptomyces</taxon>
    </lineage>
</organism>
<dbReference type="AlphaFoldDB" id="A0A7X1I1S9"/>
<dbReference type="PANTHER" id="PTHR35585:SF1">
    <property type="entry name" value="HHE DOMAIN PROTEIN (AFU_ORTHOLOGUE AFUA_4G00730)"/>
    <property type="match status" value="1"/>
</dbReference>
<evidence type="ECO:0000313" key="4">
    <source>
        <dbReference type="Proteomes" id="UP000517694"/>
    </source>
</evidence>
<proteinExistence type="predicted"/>
<reference evidence="3 4" key="1">
    <citation type="submission" date="2020-08" db="EMBL/GenBank/DDBJ databases">
        <title>Whole-Genome Sequence of French Clinical Streptomyces mexicanus Strain Q0842.</title>
        <authorList>
            <person name="Boxberger M."/>
            <person name="La Scola B."/>
        </authorList>
    </citation>
    <scope>NUCLEOTIDE SEQUENCE [LARGE SCALE GENOMIC DNA]</scope>
    <source>
        <strain evidence="3 4">Marseille-Q0842</strain>
    </source>
</reference>
<accession>A0A7X1I1S9</accession>
<dbReference type="InterPro" id="IPR012312">
    <property type="entry name" value="Hemerythrin-like"/>
</dbReference>
<dbReference type="Pfam" id="PF01814">
    <property type="entry name" value="Hemerythrin"/>
    <property type="match status" value="1"/>
</dbReference>
<sequence length="200" mass="21930">MKDHEDIAEELAAEHRSLGRAVARIQALPPGDPRRRACLKRTAVTLAGHAVAVERVLQPAVHRHLPGADQVAAQSLTDLVRAEEVMKDLEFTDTGSGEFDPLLRRLQTWLRRHRDHEEAVLLPDLGRAVPPGALDEMGDDVHAVEADTAALREAVAHTRRPDVMVRAHTALTERHPAPPTNDHRPGRAAAPADTEARPAR</sequence>
<dbReference type="EMBL" id="JACMHY010000007">
    <property type="protein sequence ID" value="MBC2867136.1"/>
    <property type="molecule type" value="Genomic_DNA"/>
</dbReference>
<gene>
    <name evidence="3" type="ORF">H1R13_19835</name>
</gene>
<dbReference type="OrthoDB" id="9793637at2"/>
<feature type="compositionally biased region" description="Basic and acidic residues" evidence="1">
    <location>
        <begin position="171"/>
        <end position="185"/>
    </location>
</feature>
<dbReference type="RefSeq" id="WP_159669000.1">
    <property type="nucleotide sequence ID" value="NZ_JACMHY010000007.1"/>
</dbReference>
<dbReference type="Proteomes" id="UP000517694">
    <property type="component" value="Unassembled WGS sequence"/>
</dbReference>
<comment type="caution">
    <text evidence="3">The sequence shown here is derived from an EMBL/GenBank/DDBJ whole genome shotgun (WGS) entry which is preliminary data.</text>
</comment>
<feature type="region of interest" description="Disordered" evidence="1">
    <location>
        <begin position="171"/>
        <end position="200"/>
    </location>
</feature>
<evidence type="ECO:0000313" key="3">
    <source>
        <dbReference type="EMBL" id="MBC2867136.1"/>
    </source>
</evidence>
<name>A0A7X1I1S9_9ACTN</name>
<dbReference type="PANTHER" id="PTHR35585">
    <property type="entry name" value="HHE DOMAIN PROTEIN (AFU_ORTHOLOGUE AFUA_4G00730)"/>
    <property type="match status" value="1"/>
</dbReference>
<protein>
    <submittedName>
        <fullName evidence="3">Hemerythrin domain-containing protein</fullName>
    </submittedName>
</protein>
<evidence type="ECO:0000256" key="1">
    <source>
        <dbReference type="SAM" id="MobiDB-lite"/>
    </source>
</evidence>
<evidence type="ECO:0000259" key="2">
    <source>
        <dbReference type="Pfam" id="PF01814"/>
    </source>
</evidence>
<feature type="domain" description="Hemerythrin-like" evidence="2">
    <location>
        <begin position="7"/>
        <end position="124"/>
    </location>
</feature>